<comment type="function">
    <text evidence="6">Involved in transcription antitermination. Required for transcription of ribosomal RNA (rRNA) genes. Binds specifically to the boxA antiterminator sequence of the ribosomal RNA (rrn) operons.</text>
</comment>
<dbReference type="EMBL" id="BAQB01000022">
    <property type="protein sequence ID" value="GBR47759.1"/>
    <property type="molecule type" value="Genomic_DNA"/>
</dbReference>
<feature type="domain" description="NusB/RsmB/TIM44" evidence="7">
    <location>
        <begin position="15"/>
        <end position="151"/>
    </location>
</feature>
<dbReference type="Pfam" id="PF01029">
    <property type="entry name" value="NusB"/>
    <property type="match status" value="1"/>
</dbReference>
<reference evidence="8" key="1">
    <citation type="submission" date="2013-04" db="EMBL/GenBank/DDBJ databases">
        <title>The genome sequencing project of 58 acetic acid bacteria.</title>
        <authorList>
            <person name="Okamoto-Kainuma A."/>
            <person name="Ishikawa M."/>
            <person name="Umino S."/>
            <person name="Koizumi Y."/>
            <person name="Shiwa Y."/>
            <person name="Yoshikawa H."/>
            <person name="Matsutani M."/>
            <person name="Matsushita K."/>
        </authorList>
    </citation>
    <scope>NUCLEOTIDE SEQUENCE</scope>
    <source>
        <strain evidence="8">NBRC 106556</strain>
    </source>
</reference>
<dbReference type="SUPFAM" id="SSF48013">
    <property type="entry name" value="NusB-like"/>
    <property type="match status" value="1"/>
</dbReference>
<evidence type="ECO:0000256" key="5">
    <source>
        <dbReference type="ARBA" id="ARBA00023163"/>
    </source>
</evidence>
<protein>
    <recommendedName>
        <fullName evidence="6">Transcription antitermination protein NusB</fullName>
    </recommendedName>
    <alternativeName>
        <fullName evidence="6">Antitermination factor NusB</fullName>
    </alternativeName>
</protein>
<dbReference type="Proteomes" id="UP001062443">
    <property type="component" value="Unassembled WGS sequence"/>
</dbReference>
<dbReference type="InterPro" id="IPR006027">
    <property type="entry name" value="NusB_RsmB_TIM44"/>
</dbReference>
<proteinExistence type="inferred from homology"/>
<comment type="similarity">
    <text evidence="1 6">Belongs to the NusB family.</text>
</comment>
<keyword evidence="2 6" id="KW-0889">Transcription antitermination</keyword>
<evidence type="ECO:0000256" key="3">
    <source>
        <dbReference type="ARBA" id="ARBA00022884"/>
    </source>
</evidence>
<evidence type="ECO:0000256" key="2">
    <source>
        <dbReference type="ARBA" id="ARBA00022814"/>
    </source>
</evidence>
<evidence type="ECO:0000259" key="7">
    <source>
        <dbReference type="Pfam" id="PF01029"/>
    </source>
</evidence>
<dbReference type="HAMAP" id="MF_00073">
    <property type="entry name" value="NusB"/>
    <property type="match status" value="1"/>
</dbReference>
<dbReference type="InterPro" id="IPR011605">
    <property type="entry name" value="NusB_fam"/>
</dbReference>
<keyword evidence="9" id="KW-1185">Reference proteome</keyword>
<evidence type="ECO:0000256" key="6">
    <source>
        <dbReference type="HAMAP-Rule" id="MF_00073"/>
    </source>
</evidence>
<name>A0ABQ0QKB7_9PROT</name>
<comment type="caution">
    <text evidence="8">The sequence shown here is derived from an EMBL/GenBank/DDBJ whole genome shotgun (WGS) entry which is preliminary data.</text>
</comment>
<dbReference type="NCBIfam" id="TIGR01951">
    <property type="entry name" value="nusB"/>
    <property type="match status" value="1"/>
</dbReference>
<accession>A0ABQ0QKB7</accession>
<sequence length="158" mass="17717">MTTPSENPTRRSRTIARVAAVQALFQCEQSGDNAETVVDQFIRHRQITPAASFEDGHIPDADLKLFQDIVRKTTWNQDEIDTTIVAALPSTWQITRLDPVLRALLRAGTYEILKTDTAERIVINEYMDVAHGFFSGDEPRMVNGLLDAVSRKKTSTAE</sequence>
<keyword evidence="5 6" id="KW-0804">Transcription</keyword>
<dbReference type="Gene3D" id="1.10.940.10">
    <property type="entry name" value="NusB-like"/>
    <property type="match status" value="1"/>
</dbReference>
<evidence type="ECO:0000256" key="1">
    <source>
        <dbReference type="ARBA" id="ARBA00005952"/>
    </source>
</evidence>
<organism evidence="8 9">
    <name type="scientific">Neokomagataea tanensis NBRC 106556</name>
    <dbReference type="NCBI Taxonomy" id="1223519"/>
    <lineage>
        <taxon>Bacteria</taxon>
        <taxon>Pseudomonadati</taxon>
        <taxon>Pseudomonadota</taxon>
        <taxon>Alphaproteobacteria</taxon>
        <taxon>Acetobacterales</taxon>
        <taxon>Acetobacteraceae</taxon>
        <taxon>Neokomagataea</taxon>
    </lineage>
</organism>
<keyword evidence="4 6" id="KW-0805">Transcription regulation</keyword>
<dbReference type="PANTHER" id="PTHR11078:SF3">
    <property type="entry name" value="ANTITERMINATION NUSB DOMAIN-CONTAINING PROTEIN"/>
    <property type="match status" value="1"/>
</dbReference>
<dbReference type="InterPro" id="IPR035926">
    <property type="entry name" value="NusB-like_sf"/>
</dbReference>
<dbReference type="PANTHER" id="PTHR11078">
    <property type="entry name" value="N UTILIZATION SUBSTANCE PROTEIN B-RELATED"/>
    <property type="match status" value="1"/>
</dbReference>
<evidence type="ECO:0000256" key="4">
    <source>
        <dbReference type="ARBA" id="ARBA00023015"/>
    </source>
</evidence>
<gene>
    <name evidence="6" type="primary">nusB</name>
    <name evidence="8" type="ORF">AA106556_1567</name>
</gene>
<evidence type="ECO:0000313" key="9">
    <source>
        <dbReference type="Proteomes" id="UP001062443"/>
    </source>
</evidence>
<dbReference type="RefSeq" id="WP_068172634.1">
    <property type="nucleotide sequence ID" value="NZ_BAQB01000022.1"/>
</dbReference>
<keyword evidence="3 6" id="KW-0694">RNA-binding</keyword>
<evidence type="ECO:0000313" key="8">
    <source>
        <dbReference type="EMBL" id="GBR47759.1"/>
    </source>
</evidence>